<dbReference type="GO" id="GO:0004386">
    <property type="term" value="F:helicase activity"/>
    <property type="evidence" value="ECO:0007669"/>
    <property type="project" value="InterPro"/>
</dbReference>
<reference evidence="2" key="1">
    <citation type="submission" date="2019-04" db="EMBL/GenBank/DDBJ databases">
        <authorList>
            <person name="Brambilla D."/>
        </authorList>
    </citation>
    <scope>NUCLEOTIDE SEQUENCE</scope>
    <source>
        <strain evidence="2">BAL1</strain>
    </source>
</reference>
<keyword evidence="2" id="KW-0548">Nucleotidyltransferase</keyword>
<sequence length="333" mass="37300">MSNQAFVKPDAACRGFNWEQVFKNCLPELRLNTRHQPCPACGGKDRFRLFSDWPETGASICNKCGNGNGIDLLIKSLGMSFCSVMRMLDEEQVPVALPPKPHTQPKQHNTHNRLRYIKQHVHQGKRLQSTERNAATQYLRNRVLGLLIDRNDLPDNLSFIPDLQYRNPDERTQRFGCLFAAVHDVDGKLVGGHRIYLSADGNKAPVNAPKKSLPAAFEGAMHGAAVRLYPAKHSLCITEGIETALAVRCMRSNMPVWATLTAGGMKMLRLPAEICDVHIFCDHDQSVAGFNAASILAHRLRKEGRQVKIHNPKNVLPKGEYGDWLDVWCGEYV</sequence>
<accession>A0A486XI12</accession>
<evidence type="ECO:0000259" key="1">
    <source>
        <dbReference type="SMART" id="SM00778"/>
    </source>
</evidence>
<dbReference type="GO" id="GO:0016779">
    <property type="term" value="F:nucleotidyltransferase activity"/>
    <property type="evidence" value="ECO:0007669"/>
    <property type="project" value="UniProtKB-KW"/>
</dbReference>
<organism evidence="2">
    <name type="scientific">Rheinheimera sp. BAL341</name>
    <dbReference type="NCBI Taxonomy" id="1708203"/>
    <lineage>
        <taxon>Bacteria</taxon>
        <taxon>Pseudomonadati</taxon>
        <taxon>Pseudomonadota</taxon>
        <taxon>Gammaproteobacteria</taxon>
        <taxon>Chromatiales</taxon>
        <taxon>Chromatiaceae</taxon>
        <taxon>Rheinheimera</taxon>
    </lineage>
</organism>
<dbReference type="Pfam" id="PF23639">
    <property type="entry name" value="DUF7146"/>
    <property type="match status" value="1"/>
</dbReference>
<keyword evidence="2" id="KW-0808">Transferase</keyword>
<gene>
    <name evidence="2" type="ORF">BAL341_053</name>
</gene>
<dbReference type="Pfam" id="PF13362">
    <property type="entry name" value="Toprim_3"/>
    <property type="match status" value="1"/>
</dbReference>
<dbReference type="InterPro" id="IPR034154">
    <property type="entry name" value="TOPRIM_DnaG/twinkle"/>
</dbReference>
<dbReference type="GO" id="GO:0008270">
    <property type="term" value="F:zinc ion binding"/>
    <property type="evidence" value="ECO:0007669"/>
    <property type="project" value="InterPro"/>
</dbReference>
<dbReference type="CDD" id="cd01029">
    <property type="entry name" value="TOPRIM_primases"/>
    <property type="match status" value="1"/>
</dbReference>
<dbReference type="InterPro" id="IPR055570">
    <property type="entry name" value="DUF7146"/>
</dbReference>
<dbReference type="SMART" id="SM00778">
    <property type="entry name" value="Prim_Zn_Ribbon"/>
    <property type="match status" value="1"/>
</dbReference>
<dbReference type="AlphaFoldDB" id="A0A486XI12"/>
<dbReference type="EC" id="2.7.7.-" evidence="2"/>
<dbReference type="SUPFAM" id="SSF57783">
    <property type="entry name" value="Zinc beta-ribbon"/>
    <property type="match status" value="1"/>
</dbReference>
<dbReference type="InterPro" id="IPR013237">
    <property type="entry name" value="Phage_T7_Gp4_N"/>
</dbReference>
<feature type="domain" description="DNA primase/helicase Gp4 N-terminal Bacteriophage T7-like" evidence="1">
    <location>
        <begin position="33"/>
        <end position="70"/>
    </location>
</feature>
<dbReference type="EMBL" id="CAAJGR010000101">
    <property type="protein sequence ID" value="VHN99948.1"/>
    <property type="molecule type" value="Genomic_DNA"/>
</dbReference>
<name>A0A486XI12_9GAMM</name>
<dbReference type="InterPro" id="IPR006171">
    <property type="entry name" value="TOPRIM_dom"/>
</dbReference>
<dbReference type="Pfam" id="PF08273">
    <property type="entry name" value="Zn_Ribbon_Prim"/>
    <property type="match status" value="1"/>
</dbReference>
<evidence type="ECO:0000313" key="2">
    <source>
        <dbReference type="EMBL" id="VHN99948.1"/>
    </source>
</evidence>
<protein>
    <submittedName>
        <fullName evidence="2">DNA primase, phage-associated</fullName>
        <ecNumber evidence="2">2.7.7.-</ecNumber>
    </submittedName>
</protein>
<proteinExistence type="predicted"/>